<dbReference type="Gene3D" id="3.40.430.10">
    <property type="entry name" value="Dihydrofolate Reductase, subunit A"/>
    <property type="match status" value="1"/>
</dbReference>
<dbReference type="InterPro" id="IPR050765">
    <property type="entry name" value="Riboflavin_Biosynth_HTPR"/>
</dbReference>
<reference evidence="2 3" key="1">
    <citation type="submission" date="2023-10" db="EMBL/GenBank/DDBJ databases">
        <title>Paenibacillus strain PFR10 Genome sequencing and assembly.</title>
        <authorList>
            <person name="Kim I."/>
        </authorList>
    </citation>
    <scope>NUCLEOTIDE SEQUENCE [LARGE SCALE GENOMIC DNA]</scope>
    <source>
        <strain evidence="2 3">PFR10</strain>
    </source>
</reference>
<accession>A0ABU3R8C0</accession>
<dbReference type="RefSeq" id="WP_315949920.1">
    <property type="nucleotide sequence ID" value="NZ_JAWCUD010000001.1"/>
</dbReference>
<sequence>MRKVVLFVHVSLDGFVAGPNGELNWISYDQDLMDAADEIVKTVGSPIYGRVTYQMMESYWPTVLNDPESTQHDIDHANWIEDVEKIVISKSLREVQWNRTTLINENIAEEIGKLKQQPGKDLVIFGSPSIAHTFMDLDLIDEYRLTVSPIVLGSGTRLFQEDKATKRLNLLSSKILPSGVLVLHYEAKKE</sequence>
<dbReference type="PANTHER" id="PTHR38011:SF11">
    <property type="entry name" value="2,5-DIAMINO-6-RIBOSYLAMINO-4(3H)-PYRIMIDINONE 5'-PHOSPHATE REDUCTASE"/>
    <property type="match status" value="1"/>
</dbReference>
<evidence type="ECO:0000313" key="3">
    <source>
        <dbReference type="Proteomes" id="UP001260980"/>
    </source>
</evidence>
<dbReference type="Pfam" id="PF01872">
    <property type="entry name" value="RibD_C"/>
    <property type="match status" value="1"/>
</dbReference>
<comment type="caution">
    <text evidence="2">The sequence shown here is derived from an EMBL/GenBank/DDBJ whole genome shotgun (WGS) entry which is preliminary data.</text>
</comment>
<dbReference type="EMBL" id="JAWCUD010000001">
    <property type="protein sequence ID" value="MDU0200504.1"/>
    <property type="molecule type" value="Genomic_DNA"/>
</dbReference>
<evidence type="ECO:0000259" key="1">
    <source>
        <dbReference type="Pfam" id="PF01872"/>
    </source>
</evidence>
<feature type="domain" description="Bacterial bifunctional deaminase-reductase C-terminal" evidence="1">
    <location>
        <begin position="2"/>
        <end position="181"/>
    </location>
</feature>
<name>A0ABU3R8C0_9BACL</name>
<gene>
    <name evidence="2" type="ORF">RQP52_05340</name>
</gene>
<organism evidence="2 3">
    <name type="scientific">Paenibacillus violae</name>
    <dbReference type="NCBI Taxonomy" id="3077234"/>
    <lineage>
        <taxon>Bacteria</taxon>
        <taxon>Bacillati</taxon>
        <taxon>Bacillota</taxon>
        <taxon>Bacilli</taxon>
        <taxon>Bacillales</taxon>
        <taxon>Paenibacillaceae</taxon>
        <taxon>Paenibacillus</taxon>
    </lineage>
</organism>
<protein>
    <submittedName>
        <fullName evidence="2">Dihydrofolate reductase family protein</fullName>
    </submittedName>
</protein>
<dbReference type="Proteomes" id="UP001260980">
    <property type="component" value="Unassembled WGS sequence"/>
</dbReference>
<dbReference type="InterPro" id="IPR024072">
    <property type="entry name" value="DHFR-like_dom_sf"/>
</dbReference>
<evidence type="ECO:0000313" key="2">
    <source>
        <dbReference type="EMBL" id="MDU0200504.1"/>
    </source>
</evidence>
<dbReference type="InterPro" id="IPR002734">
    <property type="entry name" value="RibDG_C"/>
</dbReference>
<proteinExistence type="predicted"/>
<keyword evidence="3" id="KW-1185">Reference proteome</keyword>
<dbReference type="PANTHER" id="PTHR38011">
    <property type="entry name" value="DIHYDROFOLATE REDUCTASE FAMILY PROTEIN (AFU_ORTHOLOGUE AFUA_8G06820)"/>
    <property type="match status" value="1"/>
</dbReference>
<dbReference type="SUPFAM" id="SSF53597">
    <property type="entry name" value="Dihydrofolate reductase-like"/>
    <property type="match status" value="1"/>
</dbReference>